<feature type="signal peptide" evidence="8">
    <location>
        <begin position="1"/>
        <end position="15"/>
    </location>
</feature>
<dbReference type="CDD" id="cd11370">
    <property type="entry name" value="RNase_PH_RRP41"/>
    <property type="match status" value="1"/>
</dbReference>
<evidence type="ECO:0000256" key="2">
    <source>
        <dbReference type="ARBA" id="ARBA00004604"/>
    </source>
</evidence>
<dbReference type="Pfam" id="PF03725">
    <property type="entry name" value="RNase_PH_C"/>
    <property type="match status" value="1"/>
</dbReference>
<comment type="caution">
    <text evidence="11">The sequence shown here is derived from an EMBL/GenBank/DDBJ whole genome shotgun (WGS) entry which is preliminary data.</text>
</comment>
<evidence type="ECO:0000256" key="5">
    <source>
        <dbReference type="ARBA" id="ARBA00022835"/>
    </source>
</evidence>
<evidence type="ECO:0000313" key="11">
    <source>
        <dbReference type="EMBL" id="GAV55865.1"/>
    </source>
</evidence>
<comment type="similarity">
    <text evidence="3">Belongs to the RNase PH family.</text>
</comment>
<dbReference type="GO" id="GO:0005730">
    <property type="term" value="C:nucleolus"/>
    <property type="evidence" value="ECO:0007669"/>
    <property type="project" value="UniProtKB-SubCell"/>
</dbReference>
<dbReference type="PANTHER" id="PTHR11953">
    <property type="entry name" value="EXOSOME COMPLEX COMPONENT"/>
    <property type="match status" value="1"/>
</dbReference>
<dbReference type="InterPro" id="IPR020568">
    <property type="entry name" value="Ribosomal_Su5_D2-typ_SF"/>
</dbReference>
<reference evidence="11 12" key="1">
    <citation type="submission" date="2016-08" db="EMBL/GenBank/DDBJ databases">
        <title>Draft genome sequence of allopolyploid Zygosaccharomyces rouxii.</title>
        <authorList>
            <person name="Watanabe J."/>
            <person name="Uehara K."/>
            <person name="Mogi Y."/>
            <person name="Tsukioka Y."/>
        </authorList>
    </citation>
    <scope>NUCLEOTIDE SEQUENCE [LARGE SCALE GENOMIC DNA]</scope>
    <source>
        <strain evidence="11 12">NBRC 110957</strain>
    </source>
</reference>
<feature type="domain" description="Exoribonuclease phosphorolytic" evidence="10">
    <location>
        <begin position="199"/>
        <end position="262"/>
    </location>
</feature>
<evidence type="ECO:0000256" key="3">
    <source>
        <dbReference type="ARBA" id="ARBA00006678"/>
    </source>
</evidence>
<dbReference type="GO" id="GO:0003723">
    <property type="term" value="F:RNA binding"/>
    <property type="evidence" value="ECO:0007669"/>
    <property type="project" value="TreeGrafter"/>
</dbReference>
<dbReference type="InterPro" id="IPR015847">
    <property type="entry name" value="ExoRNase_PH_dom2"/>
</dbReference>
<dbReference type="Pfam" id="PF01138">
    <property type="entry name" value="RNase_PH"/>
    <property type="match status" value="1"/>
</dbReference>
<name>A0A1Q3AJP0_ZYGRO</name>
<dbReference type="GO" id="GO:0071038">
    <property type="term" value="P:TRAMP-dependent tRNA surveillance pathway"/>
    <property type="evidence" value="ECO:0007669"/>
    <property type="project" value="UniProtKB-ARBA"/>
</dbReference>
<keyword evidence="5" id="KW-0271">Exosome</keyword>
<dbReference type="GO" id="GO:0000176">
    <property type="term" value="C:nuclear exosome (RNase complex)"/>
    <property type="evidence" value="ECO:0007669"/>
    <property type="project" value="UniProtKB-ARBA"/>
</dbReference>
<dbReference type="GO" id="GO:0071051">
    <property type="term" value="P:poly(A)-dependent snoRNA 3'-end processing"/>
    <property type="evidence" value="ECO:0007669"/>
    <property type="project" value="TreeGrafter"/>
</dbReference>
<evidence type="ECO:0000259" key="9">
    <source>
        <dbReference type="Pfam" id="PF01138"/>
    </source>
</evidence>
<evidence type="ECO:0000259" key="10">
    <source>
        <dbReference type="Pfam" id="PF03725"/>
    </source>
</evidence>
<proteinExistence type="inferred from homology"/>
<evidence type="ECO:0000256" key="4">
    <source>
        <dbReference type="ARBA" id="ARBA00022490"/>
    </source>
</evidence>
<dbReference type="GO" id="GO:0000467">
    <property type="term" value="P:exonucleolytic trimming to generate mature 3'-end of 5.8S rRNA from tricistronic rRNA transcript (SSU-rRNA, 5.8S rRNA, LSU-rRNA)"/>
    <property type="evidence" value="ECO:0007669"/>
    <property type="project" value="UniProtKB-ARBA"/>
</dbReference>
<protein>
    <recommendedName>
        <fullName evidence="7">Ribosomal RNA-processing protein 41</fullName>
    </recommendedName>
</protein>
<evidence type="ECO:0000256" key="8">
    <source>
        <dbReference type="SAM" id="SignalP"/>
    </source>
</evidence>
<dbReference type="EMBL" id="BDGX01000052">
    <property type="protein sequence ID" value="GAV55865.1"/>
    <property type="molecule type" value="Genomic_DNA"/>
</dbReference>
<dbReference type="SUPFAM" id="SSF54211">
    <property type="entry name" value="Ribosomal protein S5 domain 2-like"/>
    <property type="match status" value="1"/>
</dbReference>
<keyword evidence="8" id="KW-0732">Signal</keyword>
<feature type="domain" description="Exoribonuclease phosphorolytic" evidence="9">
    <location>
        <begin position="64"/>
        <end position="195"/>
    </location>
</feature>
<dbReference type="AlphaFoldDB" id="A0A1Q3AJP0"/>
<feature type="chain" id="PRO_5012253334" description="Ribosomal RNA-processing protein 41" evidence="8">
    <location>
        <begin position="16"/>
        <end position="288"/>
    </location>
</feature>
<gene>
    <name evidence="11" type="ORF">ZYGR_0AZ00360</name>
</gene>
<evidence type="ECO:0000256" key="6">
    <source>
        <dbReference type="ARBA" id="ARBA00063066"/>
    </source>
</evidence>
<dbReference type="InterPro" id="IPR050080">
    <property type="entry name" value="RNase_PH"/>
</dbReference>
<dbReference type="SUPFAM" id="SSF55666">
    <property type="entry name" value="Ribonuclease PH domain 2-like"/>
    <property type="match status" value="1"/>
</dbReference>
<dbReference type="GO" id="GO:0000177">
    <property type="term" value="C:cytoplasmic exosome (RNase complex)"/>
    <property type="evidence" value="ECO:0007669"/>
    <property type="project" value="TreeGrafter"/>
</dbReference>
<dbReference type="FunFam" id="3.30.230.70:FF:000004">
    <property type="entry name" value="Exosome complex component Rrp41"/>
    <property type="match status" value="1"/>
</dbReference>
<comment type="subcellular location">
    <subcellularLocation>
        <location evidence="1">Cytoplasm</location>
    </subcellularLocation>
    <subcellularLocation>
        <location evidence="2">Nucleus</location>
        <location evidence="2">Nucleolus</location>
    </subcellularLocation>
</comment>
<accession>A0A1Q3AJP0</accession>
<dbReference type="OrthoDB" id="437922at2759"/>
<dbReference type="GO" id="GO:0071028">
    <property type="term" value="P:nuclear mRNA surveillance"/>
    <property type="evidence" value="ECO:0007669"/>
    <property type="project" value="TreeGrafter"/>
</dbReference>
<dbReference type="InterPro" id="IPR027408">
    <property type="entry name" value="PNPase/RNase_PH_dom_sf"/>
</dbReference>
<dbReference type="Gene3D" id="3.30.230.70">
    <property type="entry name" value="GHMP Kinase, N-terminal domain"/>
    <property type="match status" value="1"/>
</dbReference>
<organism evidence="11 12">
    <name type="scientific">Zygosaccharomyces rouxii</name>
    <dbReference type="NCBI Taxonomy" id="4956"/>
    <lineage>
        <taxon>Eukaryota</taxon>
        <taxon>Fungi</taxon>
        <taxon>Dikarya</taxon>
        <taxon>Ascomycota</taxon>
        <taxon>Saccharomycotina</taxon>
        <taxon>Saccharomycetes</taxon>
        <taxon>Saccharomycetales</taxon>
        <taxon>Saccharomycetaceae</taxon>
        <taxon>Zygosaccharomyces</taxon>
    </lineage>
</organism>
<evidence type="ECO:0000256" key="7">
    <source>
        <dbReference type="ARBA" id="ARBA00077929"/>
    </source>
</evidence>
<keyword evidence="4" id="KW-0963">Cytoplasm</keyword>
<dbReference type="GO" id="GO:0034475">
    <property type="term" value="P:U4 snRNA 3'-end processing"/>
    <property type="evidence" value="ECO:0007669"/>
    <property type="project" value="TreeGrafter"/>
</dbReference>
<dbReference type="Proteomes" id="UP000187013">
    <property type="component" value="Unassembled WGS sequence"/>
</dbReference>
<comment type="subunit">
    <text evidence="6">Component of the RNA exosome complex. Specifically part of the catalytically inactive RNA exosome core complex (Exo-9) which may associate with the catalytic subunits RRP6 and DIS3 in cytoplasmic- and nuclear-specific RNA exosome complex forms. Exo-9 is formed by a hexameric base ring of RNase PH domain-containing subunits and a cap ring consisting of CSL4, RRP4 and RRP40.</text>
</comment>
<dbReference type="GO" id="GO:0016075">
    <property type="term" value="P:rRNA catabolic process"/>
    <property type="evidence" value="ECO:0007669"/>
    <property type="project" value="TreeGrafter"/>
</dbReference>
<dbReference type="PANTHER" id="PTHR11953:SF0">
    <property type="entry name" value="EXOSOME COMPLEX COMPONENT RRP41"/>
    <property type="match status" value="1"/>
</dbReference>
<evidence type="ECO:0000256" key="1">
    <source>
        <dbReference type="ARBA" id="ARBA00004496"/>
    </source>
</evidence>
<dbReference type="InterPro" id="IPR036345">
    <property type="entry name" value="ExoRNase_PH_dom2_sf"/>
</dbReference>
<sequence length="288" mass="32456">MYISLILVKVPLTLTLKIFNKCSSHFIEQNEILKVDNNRIVFRMSRFEIYSPEGLRVDGRRWNELRRFDCSINTHSHAADGSSYLEQGNNKIITLVKGPKEPSLRSQMDPTKALLKVSVNITKFSKTERSKTSHKNERRVLEIQTALTRTFNKNVMLHIYPRTLIDIEIHVLQQDGGLIGTLINGITLALIDAGIAMFDYISGVSVGLYDTTPLLEVNSLEENVMSSVTLGVVGKTEKLSLLLVEDKVPLDRLESVLAIGIAGAHRIRDLMDNELRKRAEKRIANSTN</sequence>
<dbReference type="InterPro" id="IPR001247">
    <property type="entry name" value="ExoRNase_PH_dom1"/>
</dbReference>
<evidence type="ECO:0000313" key="12">
    <source>
        <dbReference type="Proteomes" id="UP000187013"/>
    </source>
</evidence>